<dbReference type="EMBL" id="KZ613913">
    <property type="protein sequence ID" value="PMD50177.1"/>
    <property type="molecule type" value="Genomic_DNA"/>
</dbReference>
<name>A0A2J6SHF5_9HELO</name>
<keyword evidence="2" id="KW-1185">Reference proteome</keyword>
<evidence type="ECO:0000313" key="1">
    <source>
        <dbReference type="EMBL" id="PMD50177.1"/>
    </source>
</evidence>
<dbReference type="RefSeq" id="XP_024727081.1">
    <property type="nucleotide sequence ID" value="XM_024871412.1"/>
</dbReference>
<proteinExistence type="predicted"/>
<dbReference type="AlphaFoldDB" id="A0A2J6SHF5"/>
<accession>A0A2J6SHF5</accession>
<reference evidence="1 2" key="1">
    <citation type="submission" date="2016-04" db="EMBL/GenBank/DDBJ databases">
        <title>A degradative enzymes factory behind the ericoid mycorrhizal symbiosis.</title>
        <authorList>
            <consortium name="DOE Joint Genome Institute"/>
            <person name="Martino E."/>
            <person name="Morin E."/>
            <person name="Grelet G."/>
            <person name="Kuo A."/>
            <person name="Kohler A."/>
            <person name="Daghino S."/>
            <person name="Barry K."/>
            <person name="Choi C."/>
            <person name="Cichocki N."/>
            <person name="Clum A."/>
            <person name="Copeland A."/>
            <person name="Hainaut M."/>
            <person name="Haridas S."/>
            <person name="Labutti K."/>
            <person name="Lindquist E."/>
            <person name="Lipzen A."/>
            <person name="Khouja H.-R."/>
            <person name="Murat C."/>
            <person name="Ohm R."/>
            <person name="Olson A."/>
            <person name="Spatafora J."/>
            <person name="Veneault-Fourrey C."/>
            <person name="Henrissat B."/>
            <person name="Grigoriev I."/>
            <person name="Martin F."/>
            <person name="Perotto S."/>
        </authorList>
    </citation>
    <scope>NUCLEOTIDE SEQUENCE [LARGE SCALE GENOMIC DNA]</scope>
    <source>
        <strain evidence="1 2">E</strain>
    </source>
</reference>
<dbReference type="InParanoid" id="A0A2J6SHF5"/>
<evidence type="ECO:0000313" key="2">
    <source>
        <dbReference type="Proteomes" id="UP000235371"/>
    </source>
</evidence>
<sequence length="157" mass="17751">MDCHQLSSCAALPRHVTPVVSHQCYTELTIGRRDRTCVITLTISYSRPFDSSYVSSKQQLSTHTHTHTQHKITQYSIPVRCPLHAIHLSQSTHSAPEHAPGELITCLKATKETKAKVKQSLYCTHAVLYIHKRITARRWQSNTQKTEEASQPVKVPV</sequence>
<gene>
    <name evidence="1" type="ORF">K444DRAFT_261105</name>
</gene>
<dbReference type="Proteomes" id="UP000235371">
    <property type="component" value="Unassembled WGS sequence"/>
</dbReference>
<dbReference type="GeneID" id="36579494"/>
<protein>
    <submittedName>
        <fullName evidence="1">Uncharacterized protein</fullName>
    </submittedName>
</protein>
<organism evidence="1 2">
    <name type="scientific">Hyaloscypha bicolor E</name>
    <dbReference type="NCBI Taxonomy" id="1095630"/>
    <lineage>
        <taxon>Eukaryota</taxon>
        <taxon>Fungi</taxon>
        <taxon>Dikarya</taxon>
        <taxon>Ascomycota</taxon>
        <taxon>Pezizomycotina</taxon>
        <taxon>Leotiomycetes</taxon>
        <taxon>Helotiales</taxon>
        <taxon>Hyaloscyphaceae</taxon>
        <taxon>Hyaloscypha</taxon>
        <taxon>Hyaloscypha bicolor</taxon>
    </lineage>
</organism>